<dbReference type="GO" id="GO:0006799">
    <property type="term" value="P:polyphosphate biosynthetic process"/>
    <property type="evidence" value="ECO:0007669"/>
    <property type="project" value="UniProtKB-UniRule"/>
</dbReference>
<dbReference type="NCBIfam" id="NF003917">
    <property type="entry name" value="PRK05443.1-1"/>
    <property type="match status" value="1"/>
</dbReference>
<dbReference type="NCBIfam" id="NF003924">
    <property type="entry name" value="PRK05443.3-2"/>
    <property type="match status" value="1"/>
</dbReference>
<comment type="catalytic activity">
    <reaction evidence="6 7">
        <text>[phosphate](n) + ATP = [phosphate](n+1) + ADP</text>
        <dbReference type="Rhea" id="RHEA:19573"/>
        <dbReference type="Rhea" id="RHEA-COMP:9859"/>
        <dbReference type="Rhea" id="RHEA-COMP:14280"/>
        <dbReference type="ChEBI" id="CHEBI:16838"/>
        <dbReference type="ChEBI" id="CHEBI:30616"/>
        <dbReference type="ChEBI" id="CHEBI:456216"/>
        <dbReference type="EC" id="2.7.4.1"/>
    </reaction>
</comment>
<dbReference type="CDD" id="cd09168">
    <property type="entry name" value="PLDc_PaPPK1_C2_like"/>
    <property type="match status" value="1"/>
</dbReference>
<keyword evidence="4 6" id="KW-0418">Kinase</keyword>
<name>A0A0N1EGX6_9HELI</name>
<keyword evidence="5 6" id="KW-0067">ATP-binding</keyword>
<keyword evidence="6" id="KW-0479">Metal-binding</keyword>
<feature type="domain" description="Polyphosphate kinase N-terminal" evidence="9">
    <location>
        <begin position="11"/>
        <end position="114"/>
    </location>
</feature>
<gene>
    <name evidence="6" type="primary">ppk</name>
    <name evidence="12" type="ORF">HPU229334_12150</name>
</gene>
<dbReference type="Gene3D" id="3.30.870.10">
    <property type="entry name" value="Endonuclease Chain A"/>
    <property type="match status" value="2"/>
</dbReference>
<dbReference type="InterPro" id="IPR036832">
    <property type="entry name" value="PPK_N_dom_sf"/>
</dbReference>
<dbReference type="STRING" id="35818.HPU229336_06705"/>
<dbReference type="InterPro" id="IPR036830">
    <property type="entry name" value="PP_kinase_middle_dom_sf"/>
</dbReference>
<feature type="domain" description="Polyphosphate kinase C-terminal" evidence="11">
    <location>
        <begin position="326"/>
        <end position="491"/>
    </location>
</feature>
<keyword evidence="2 6" id="KW-0808">Transferase</keyword>
<dbReference type="EC" id="2.7.4.1" evidence="6 7"/>
<protein>
    <recommendedName>
        <fullName evidence="6 7">Polyphosphate kinase</fullName>
        <ecNumber evidence="6 7">2.7.4.1</ecNumber>
    </recommendedName>
    <alternativeName>
        <fullName evidence="6">ATP-polyphosphate phosphotransferase</fullName>
    </alternativeName>
    <alternativeName>
        <fullName evidence="6">Polyphosphoric acid kinase</fullName>
    </alternativeName>
</protein>
<dbReference type="InterPro" id="IPR041108">
    <property type="entry name" value="PP_kinase_C_1"/>
</dbReference>
<evidence type="ECO:0000256" key="5">
    <source>
        <dbReference type="ARBA" id="ARBA00022840"/>
    </source>
</evidence>
<dbReference type="SUPFAM" id="SSF143724">
    <property type="entry name" value="PHP14-like"/>
    <property type="match status" value="1"/>
</dbReference>
<feature type="binding site" evidence="6">
    <location>
        <position position="463"/>
    </location>
    <ligand>
        <name>ATP</name>
        <dbReference type="ChEBI" id="CHEBI:30616"/>
    </ligand>
</feature>
<feature type="active site" description="Phosphohistidine intermediate" evidence="6">
    <location>
        <position position="430"/>
    </location>
</feature>
<evidence type="ECO:0000256" key="3">
    <source>
        <dbReference type="ARBA" id="ARBA00022741"/>
    </source>
</evidence>
<dbReference type="EMBL" id="JNOC01000080">
    <property type="protein sequence ID" value="KPH54820.1"/>
    <property type="molecule type" value="Genomic_DNA"/>
</dbReference>
<dbReference type="PANTHER" id="PTHR30218">
    <property type="entry name" value="POLYPHOSPHATE KINASE"/>
    <property type="match status" value="1"/>
</dbReference>
<dbReference type="InterPro" id="IPR003414">
    <property type="entry name" value="PP_kinase"/>
</dbReference>
<dbReference type="Proteomes" id="UP000037997">
    <property type="component" value="Unassembled WGS sequence"/>
</dbReference>
<evidence type="ECO:0000259" key="10">
    <source>
        <dbReference type="Pfam" id="PF13090"/>
    </source>
</evidence>
<dbReference type="Pfam" id="PF13090">
    <property type="entry name" value="PP_kinase_C"/>
    <property type="match status" value="1"/>
</dbReference>
<comment type="cofactor">
    <cofactor evidence="6">
        <name>Mg(2+)</name>
        <dbReference type="ChEBI" id="CHEBI:18420"/>
    </cofactor>
</comment>
<dbReference type="RefSeq" id="WP_054198635.1">
    <property type="nucleotide sequence ID" value="NZ_CANTXR010000008.1"/>
</dbReference>
<sequence length="699" mass="79807">MTNPLNQPSNFINRELSWLRFNTRVLSEAQNKENPLLERLKFIAIYGTNLDEFYMVRVAGLKRLYAARITESGADRLTPKEQLDEIRTYLKNEKKLLESCYFEIISELKKLGLCIKNYEEVEESQKKELQTYFMNHLYPIVVPIAVDATHPFPHLNNLSYVLALKLQSLDNPNEIKFGMTRISRMLPGFIKLGDIYVLTDSVVAEFTSELFPGFRVLSWTAFRVTRNADIEIEEEEGDDFLALMTEGLKSRRKGEIIRLEIGKTSDNELKKFITNYIRVSPEDIYECEVPMNSSILWEIVGNKNFAQLTFPNYTPKILPPLDSNVNIFSILDTQDILSFQPYESFDPIVSFIQNAAKNPDVFSIRMTLYRVGKNSPIVKALIEAAENGKQVTALVELKARFDEENNLHWAKALESAGAHVIYGVPGLKVHAKIALVIKKEDKELREYVHLSTGNYNPSTAKIYTDISYMTSKKEFTQDAIKFFHNLSGFSHKSKLNTLLAAPLQIKPKILELIANEAKMGSEGRIILKANSIVDTDVILALYEASNAGVKIDLIVRGICCLKPGIKGVSENIRVVSIVGKYLEHARIYYFKNATPQIYFASADLMPRNLERRVELMTPVFEKNLADKLFGIIRLQSEDNSQAHELQSNGEYKKLSPIDGKKINSQKILEDYTNATYTSLKREEEEVKAKKLARRMFRES</sequence>
<feature type="domain" description="Polyphosphate kinase middle" evidence="8">
    <location>
        <begin position="125"/>
        <end position="299"/>
    </location>
</feature>
<dbReference type="NCBIfam" id="TIGR03705">
    <property type="entry name" value="poly_P_kin"/>
    <property type="match status" value="1"/>
</dbReference>
<dbReference type="Gene3D" id="3.30.1840.10">
    <property type="entry name" value="Polyphosphate kinase middle domain"/>
    <property type="match status" value="1"/>
</dbReference>
<evidence type="ECO:0000259" key="11">
    <source>
        <dbReference type="Pfam" id="PF17941"/>
    </source>
</evidence>
<dbReference type="PATRIC" id="fig|35818.11.peg.2405"/>
<dbReference type="SUPFAM" id="SSF140356">
    <property type="entry name" value="PPK N-terminal domain-like"/>
    <property type="match status" value="1"/>
</dbReference>
<dbReference type="HAMAP" id="MF_00347">
    <property type="entry name" value="Polyphosphate_kinase"/>
    <property type="match status" value="1"/>
</dbReference>
<comment type="caution">
    <text evidence="12">The sequence shown here is derived from an EMBL/GenBank/DDBJ whole genome shotgun (WGS) entry which is preliminary data.</text>
</comment>
<proteinExistence type="inferred from homology"/>
<evidence type="ECO:0000259" key="9">
    <source>
        <dbReference type="Pfam" id="PF13089"/>
    </source>
</evidence>
<keyword evidence="6" id="KW-0460">Magnesium</keyword>
<evidence type="ECO:0000313" key="13">
    <source>
        <dbReference type="Proteomes" id="UP000037997"/>
    </source>
</evidence>
<feature type="binding site" evidence="6">
    <location>
        <position position="584"/>
    </location>
    <ligand>
        <name>ATP</name>
        <dbReference type="ChEBI" id="CHEBI:30616"/>
    </ligand>
</feature>
<dbReference type="NCBIfam" id="NF003918">
    <property type="entry name" value="PRK05443.1-2"/>
    <property type="match status" value="1"/>
</dbReference>
<evidence type="ECO:0000256" key="2">
    <source>
        <dbReference type="ARBA" id="ARBA00022679"/>
    </source>
</evidence>
<dbReference type="Pfam" id="PF17941">
    <property type="entry name" value="PP_kinase_C_1"/>
    <property type="match status" value="1"/>
</dbReference>
<accession>A0A0N1EGX6</accession>
<dbReference type="GO" id="GO:0046872">
    <property type="term" value="F:metal ion binding"/>
    <property type="evidence" value="ECO:0007669"/>
    <property type="project" value="UniProtKB-KW"/>
</dbReference>
<evidence type="ECO:0000256" key="7">
    <source>
        <dbReference type="RuleBase" id="RU003800"/>
    </source>
</evidence>
<keyword evidence="1 6" id="KW-0597">Phosphoprotein</keyword>
<feature type="binding site" evidence="6">
    <location>
        <position position="49"/>
    </location>
    <ligand>
        <name>ATP</name>
        <dbReference type="ChEBI" id="CHEBI:30616"/>
    </ligand>
</feature>
<dbReference type="GO" id="GO:0005524">
    <property type="term" value="F:ATP binding"/>
    <property type="evidence" value="ECO:0007669"/>
    <property type="project" value="UniProtKB-KW"/>
</dbReference>
<feature type="domain" description="Polyphosphate kinase C-terminal" evidence="10">
    <location>
        <begin position="498"/>
        <end position="665"/>
    </location>
</feature>
<dbReference type="Pfam" id="PF13089">
    <property type="entry name" value="PP_kinase_N"/>
    <property type="match status" value="1"/>
</dbReference>
<evidence type="ECO:0000313" key="12">
    <source>
        <dbReference type="EMBL" id="KPH54820.1"/>
    </source>
</evidence>
<feature type="binding site" evidence="6">
    <location>
        <position position="556"/>
    </location>
    <ligand>
        <name>ATP</name>
        <dbReference type="ChEBI" id="CHEBI:30616"/>
    </ligand>
</feature>
<dbReference type="InterPro" id="IPR024953">
    <property type="entry name" value="PP_kinase_middle"/>
</dbReference>
<dbReference type="PIRSF" id="PIRSF015589">
    <property type="entry name" value="PP_kinase"/>
    <property type="match status" value="1"/>
</dbReference>
<evidence type="ECO:0000256" key="4">
    <source>
        <dbReference type="ARBA" id="ARBA00022777"/>
    </source>
</evidence>
<dbReference type="InterPro" id="IPR025200">
    <property type="entry name" value="PPK_C_dom2"/>
</dbReference>
<dbReference type="SUPFAM" id="SSF56024">
    <property type="entry name" value="Phospholipase D/nuclease"/>
    <property type="match status" value="2"/>
</dbReference>
<dbReference type="Gene3D" id="1.20.58.310">
    <property type="entry name" value="Polyphosphate kinase N-terminal domain"/>
    <property type="match status" value="1"/>
</dbReference>
<dbReference type="AlphaFoldDB" id="A0A0N1EGX6"/>
<dbReference type="GO" id="GO:0008976">
    <property type="term" value="F:polyphosphate kinase activity"/>
    <property type="evidence" value="ECO:0007669"/>
    <property type="project" value="UniProtKB-UniRule"/>
</dbReference>
<comment type="function">
    <text evidence="6 7">Catalyzes the reversible transfer of the terminal phosphate of ATP to form a long-chain polyphosphate (polyP).</text>
</comment>
<dbReference type="Pfam" id="PF02503">
    <property type="entry name" value="PP_kinase"/>
    <property type="match status" value="1"/>
</dbReference>
<feature type="binding site" evidence="6">
    <location>
        <position position="370"/>
    </location>
    <ligand>
        <name>Mg(2+)</name>
        <dbReference type="ChEBI" id="CHEBI:18420"/>
    </ligand>
</feature>
<comment type="similarity">
    <text evidence="6 7">Belongs to the polyphosphate kinase 1 (PPK1) family.</text>
</comment>
<dbReference type="NCBIfam" id="NF003921">
    <property type="entry name" value="PRK05443.2-2"/>
    <property type="match status" value="1"/>
</dbReference>
<dbReference type="PANTHER" id="PTHR30218:SF0">
    <property type="entry name" value="POLYPHOSPHATE KINASE"/>
    <property type="match status" value="1"/>
</dbReference>
<feature type="binding site" evidence="6">
    <location>
        <position position="400"/>
    </location>
    <ligand>
        <name>Mg(2+)</name>
        <dbReference type="ChEBI" id="CHEBI:18420"/>
    </ligand>
</feature>
<evidence type="ECO:0000256" key="1">
    <source>
        <dbReference type="ARBA" id="ARBA00022553"/>
    </source>
</evidence>
<comment type="PTM">
    <text evidence="6 7">An intermediate of this reaction is the autophosphorylated ppk in which a phosphate is covalently linked to a histidine residue through a N-P bond.</text>
</comment>
<reference evidence="12 13" key="1">
    <citation type="submission" date="2014-06" db="EMBL/GenBank/DDBJ databases">
        <title>Helicobacter pullorum isolates in fresh chicken meat - phenotypic and genotypic features.</title>
        <authorList>
            <person name="Borges V."/>
            <person name="Santos A."/>
            <person name="Correia C.B."/>
            <person name="Saraiva M."/>
            <person name="Menard A."/>
            <person name="Vieira L."/>
            <person name="Sampaio D.A."/>
            <person name="Gomes J.P."/>
            <person name="Oleastro M."/>
        </authorList>
    </citation>
    <scope>NUCLEOTIDE SEQUENCE [LARGE SCALE GENOMIC DNA]</scope>
    <source>
        <strain evidence="12 13">229334/12</strain>
    </source>
</reference>
<dbReference type="InterPro" id="IPR025198">
    <property type="entry name" value="PPK_N_dom"/>
</dbReference>
<keyword evidence="3 6" id="KW-0547">Nucleotide-binding</keyword>
<dbReference type="CDD" id="cd09165">
    <property type="entry name" value="PLDc_PaPPK1_C1_like"/>
    <property type="match status" value="1"/>
</dbReference>
<evidence type="ECO:0000256" key="6">
    <source>
        <dbReference type="HAMAP-Rule" id="MF_00347"/>
    </source>
</evidence>
<evidence type="ECO:0000259" key="8">
    <source>
        <dbReference type="Pfam" id="PF02503"/>
    </source>
</evidence>
<organism evidence="12 13">
    <name type="scientific">Helicobacter pullorum</name>
    <dbReference type="NCBI Taxonomy" id="35818"/>
    <lineage>
        <taxon>Bacteria</taxon>
        <taxon>Pseudomonadati</taxon>
        <taxon>Campylobacterota</taxon>
        <taxon>Epsilonproteobacteria</taxon>
        <taxon>Campylobacterales</taxon>
        <taxon>Helicobacteraceae</taxon>
        <taxon>Helicobacter</taxon>
    </lineage>
</organism>
<dbReference type="GO" id="GO:0009358">
    <property type="term" value="C:polyphosphate kinase complex"/>
    <property type="evidence" value="ECO:0007669"/>
    <property type="project" value="InterPro"/>
</dbReference>